<keyword evidence="7 11" id="KW-0798">TonB box</keyword>
<keyword evidence="5 10" id="KW-0812">Transmembrane</keyword>
<keyword evidence="6" id="KW-0408">Iron</keyword>
<dbReference type="Pfam" id="PF00593">
    <property type="entry name" value="TonB_dep_Rec_b-barrel"/>
    <property type="match status" value="1"/>
</dbReference>
<keyword evidence="14" id="KW-0675">Receptor</keyword>
<evidence type="ECO:0000256" key="6">
    <source>
        <dbReference type="ARBA" id="ARBA00023004"/>
    </source>
</evidence>
<dbReference type="Gene3D" id="2.40.170.20">
    <property type="entry name" value="TonB-dependent receptor, beta-barrel domain"/>
    <property type="match status" value="1"/>
</dbReference>
<dbReference type="Proteomes" id="UP001595904">
    <property type="component" value="Unassembled WGS sequence"/>
</dbReference>
<keyword evidence="15" id="KW-1185">Reference proteome</keyword>
<dbReference type="Gene3D" id="3.55.50.30">
    <property type="match status" value="1"/>
</dbReference>
<keyword evidence="12" id="KW-0732">Signal</keyword>
<evidence type="ECO:0000259" key="13">
    <source>
        <dbReference type="SMART" id="SM00965"/>
    </source>
</evidence>
<feature type="domain" description="Secretin/TonB short N-terminal" evidence="13">
    <location>
        <begin position="64"/>
        <end position="115"/>
    </location>
</feature>
<keyword evidence="3 10" id="KW-1134">Transmembrane beta strand</keyword>
<dbReference type="InterPro" id="IPR036942">
    <property type="entry name" value="Beta-barrel_TonB_sf"/>
</dbReference>
<keyword evidence="8 10" id="KW-0472">Membrane</keyword>
<evidence type="ECO:0000256" key="7">
    <source>
        <dbReference type="ARBA" id="ARBA00023077"/>
    </source>
</evidence>
<evidence type="ECO:0000256" key="3">
    <source>
        <dbReference type="ARBA" id="ARBA00022452"/>
    </source>
</evidence>
<keyword evidence="2 10" id="KW-0813">Transport</keyword>
<dbReference type="EMBL" id="JBHSDU010000015">
    <property type="protein sequence ID" value="MFC4313743.1"/>
    <property type="molecule type" value="Genomic_DNA"/>
</dbReference>
<evidence type="ECO:0000256" key="2">
    <source>
        <dbReference type="ARBA" id="ARBA00022448"/>
    </source>
</evidence>
<evidence type="ECO:0000313" key="15">
    <source>
        <dbReference type="Proteomes" id="UP001595904"/>
    </source>
</evidence>
<dbReference type="InterPro" id="IPR012910">
    <property type="entry name" value="Plug_dom"/>
</dbReference>
<dbReference type="PROSITE" id="PS52016">
    <property type="entry name" value="TONB_DEPENDENT_REC_3"/>
    <property type="match status" value="1"/>
</dbReference>
<dbReference type="InterPro" id="IPR039426">
    <property type="entry name" value="TonB-dep_rcpt-like"/>
</dbReference>
<dbReference type="InterPro" id="IPR037066">
    <property type="entry name" value="Plug_dom_sf"/>
</dbReference>
<evidence type="ECO:0000256" key="10">
    <source>
        <dbReference type="PROSITE-ProRule" id="PRU01360"/>
    </source>
</evidence>
<accession>A0ABV8T468</accession>
<dbReference type="Pfam" id="PF07660">
    <property type="entry name" value="STN"/>
    <property type="match status" value="1"/>
</dbReference>
<evidence type="ECO:0000256" key="1">
    <source>
        <dbReference type="ARBA" id="ARBA00004571"/>
    </source>
</evidence>
<keyword evidence="4" id="KW-0406">Ion transport</keyword>
<dbReference type="Gene3D" id="2.170.130.10">
    <property type="entry name" value="TonB-dependent receptor, plug domain"/>
    <property type="match status" value="1"/>
</dbReference>
<proteinExistence type="inferred from homology"/>
<keyword evidence="9 10" id="KW-0998">Cell outer membrane</keyword>
<protein>
    <submittedName>
        <fullName evidence="14">TonB-dependent siderophore receptor</fullName>
    </submittedName>
</protein>
<evidence type="ECO:0000256" key="11">
    <source>
        <dbReference type="RuleBase" id="RU003357"/>
    </source>
</evidence>
<dbReference type="PANTHER" id="PTHR32552:SF74">
    <property type="entry name" value="HYDROXAMATE SIDEROPHORE RECEPTOR FHUE"/>
    <property type="match status" value="1"/>
</dbReference>
<evidence type="ECO:0000256" key="12">
    <source>
        <dbReference type="SAM" id="SignalP"/>
    </source>
</evidence>
<dbReference type="CDD" id="cd01347">
    <property type="entry name" value="ligand_gated_channel"/>
    <property type="match status" value="1"/>
</dbReference>
<evidence type="ECO:0000256" key="4">
    <source>
        <dbReference type="ARBA" id="ARBA00022496"/>
    </source>
</evidence>
<dbReference type="SUPFAM" id="SSF56935">
    <property type="entry name" value="Porins"/>
    <property type="match status" value="1"/>
</dbReference>
<comment type="subcellular location">
    <subcellularLocation>
        <location evidence="1 10">Cell outer membrane</location>
        <topology evidence="1 10">Multi-pass membrane protein</topology>
    </subcellularLocation>
</comment>
<dbReference type="Pfam" id="PF07715">
    <property type="entry name" value="Plug"/>
    <property type="match status" value="1"/>
</dbReference>
<reference evidence="15" key="1">
    <citation type="journal article" date="2019" name="Int. J. Syst. Evol. Microbiol.">
        <title>The Global Catalogue of Microorganisms (GCM) 10K type strain sequencing project: providing services to taxonomists for standard genome sequencing and annotation.</title>
        <authorList>
            <consortium name="The Broad Institute Genomics Platform"/>
            <consortium name="The Broad Institute Genome Sequencing Center for Infectious Disease"/>
            <person name="Wu L."/>
            <person name="Ma J."/>
        </authorList>
    </citation>
    <scope>NUCLEOTIDE SEQUENCE [LARGE SCALE GENOMIC DNA]</scope>
    <source>
        <strain evidence="15">CGMCC 1.10759</strain>
    </source>
</reference>
<comment type="caution">
    <text evidence="14">The sequence shown here is derived from an EMBL/GenBank/DDBJ whole genome shotgun (WGS) entry which is preliminary data.</text>
</comment>
<name>A0ABV8T468_9GAMM</name>
<comment type="similarity">
    <text evidence="10 11">Belongs to the TonB-dependent receptor family.</text>
</comment>
<feature type="chain" id="PRO_5045691856" evidence="12">
    <location>
        <begin position="32"/>
        <end position="932"/>
    </location>
</feature>
<dbReference type="PANTHER" id="PTHR32552">
    <property type="entry name" value="FERRICHROME IRON RECEPTOR-RELATED"/>
    <property type="match status" value="1"/>
</dbReference>
<evidence type="ECO:0000313" key="14">
    <source>
        <dbReference type="EMBL" id="MFC4313743.1"/>
    </source>
</evidence>
<gene>
    <name evidence="14" type="ORF">ACFPN2_32010</name>
</gene>
<keyword evidence="4" id="KW-0410">Iron transport</keyword>
<organism evidence="14 15">
    <name type="scientific">Steroidobacter flavus</name>
    <dbReference type="NCBI Taxonomy" id="1842136"/>
    <lineage>
        <taxon>Bacteria</taxon>
        <taxon>Pseudomonadati</taxon>
        <taxon>Pseudomonadota</taxon>
        <taxon>Gammaproteobacteria</taxon>
        <taxon>Steroidobacterales</taxon>
        <taxon>Steroidobacteraceae</taxon>
        <taxon>Steroidobacter</taxon>
    </lineage>
</organism>
<sequence>MSHSSHRLRAFIVAALACTFSSIAPLTPAQAQQPVTDLKHKTSFNIPAGDLVRALRDFAEASGFQLVYSTEMTANAKTAGASGSMSVPEALERLLAGTGLRYRLVGQKTVSIERDKTNGTRTLGPVRVEGADRAAVNGINGSRDITATESTGSFTSGALTIGSKAPQAIKEVPQSLSVITAQRMEEQNITDFNQALAQTPGITLVQGVTSLQNTFYSRGFEITSIQIDGGPPLKTGFGFYPQIDMAQYDHVEILRGATGVLNGYGGPSGSINLVRKKPLDRPQVATEVQAGSWDNYRAVLDASAPLTASGGLRGRAIVTYQDNRYFYDVAEDNKTLLYGIVEYDLTSSTLINAGISHTRENSVPWYGGLPRYQNGDDLKLPRHTSFVFPWNHWDFETTEVFAALEQKLGNDWTAKLTVTRNEQESKQKFGYASGPVNPLTNAGPLLTGFFTDYASDQLATEATFFGGIELFGQRQEITLGFNYVDTNGGGRKGYESLIAGSSTVPYQPYPGGPTYYTGSPNGARPPIDVFNFDPNDALYAEPRDPLPNQRVRGNGNIQYGSYLNLRLTAFDRWHLNAGIRYSYYRSRLHSDNLCSSIPTSGTPAANNCVGRQIGDPILPTDQEYDDNDLTWPPAVSLSYDVRSDLTAYVGYTDIYESQAKFLDRDLEPVAPITGSNIEAGLKWQARDGALNATLAAYRISREDFARVDPSSYARNPDGSINTSIRVDNAGNRYSRGTVAPGIECCYLTSFDISEFSQGVDLEIAGEVLPGWQVAAGYTFNENEYRGADLALYKDDATEGTVLRSQQPEHLFKLWTSYRLPDERWTRGLTVSGGVQAQSKAFLAGSACAQLGPPNSLGVSSCATGQNIPYSYTQSAYAVWSARLDYDVARNWSIALNINNLTDTRYYKTTGSSSSGNWYGEPRSFLVSIRSKW</sequence>
<dbReference type="InterPro" id="IPR000531">
    <property type="entry name" value="Beta-barrel_TonB"/>
</dbReference>
<evidence type="ECO:0000256" key="8">
    <source>
        <dbReference type="ARBA" id="ARBA00023136"/>
    </source>
</evidence>
<feature type="signal peptide" evidence="12">
    <location>
        <begin position="1"/>
        <end position="31"/>
    </location>
</feature>
<dbReference type="RefSeq" id="WP_380604335.1">
    <property type="nucleotide sequence ID" value="NZ_JBHSDU010000015.1"/>
</dbReference>
<evidence type="ECO:0000256" key="9">
    <source>
        <dbReference type="ARBA" id="ARBA00023237"/>
    </source>
</evidence>
<dbReference type="SMART" id="SM00965">
    <property type="entry name" value="STN"/>
    <property type="match status" value="1"/>
</dbReference>
<dbReference type="InterPro" id="IPR011662">
    <property type="entry name" value="Secretin/TonB_short_N"/>
</dbReference>
<evidence type="ECO:0000256" key="5">
    <source>
        <dbReference type="ARBA" id="ARBA00022692"/>
    </source>
</evidence>